<dbReference type="AlphaFoldDB" id="A0A3N1KR64"/>
<dbReference type="RefSeq" id="WP_123695705.1">
    <property type="nucleotide sequence ID" value="NZ_AP019700.1"/>
</dbReference>
<name>A0A3N1KR64_9PROT</name>
<protein>
    <submittedName>
        <fullName evidence="3">PhzF family phenazine biosynthesis protein</fullName>
    </submittedName>
</protein>
<evidence type="ECO:0000256" key="2">
    <source>
        <dbReference type="ARBA" id="ARBA00023235"/>
    </source>
</evidence>
<dbReference type="OrthoDB" id="9788221at2"/>
<dbReference type="InterPro" id="IPR003719">
    <property type="entry name" value="Phenazine_PhzF-like"/>
</dbReference>
<dbReference type="Gene3D" id="3.10.310.10">
    <property type="entry name" value="Diaminopimelate Epimerase, Chain A, domain 1"/>
    <property type="match status" value="2"/>
</dbReference>
<dbReference type="Proteomes" id="UP000278222">
    <property type="component" value="Unassembled WGS sequence"/>
</dbReference>
<dbReference type="GO" id="GO:0005737">
    <property type="term" value="C:cytoplasm"/>
    <property type="evidence" value="ECO:0007669"/>
    <property type="project" value="TreeGrafter"/>
</dbReference>
<keyword evidence="4" id="KW-1185">Reference proteome</keyword>
<dbReference type="GO" id="GO:0016853">
    <property type="term" value="F:isomerase activity"/>
    <property type="evidence" value="ECO:0007669"/>
    <property type="project" value="UniProtKB-KW"/>
</dbReference>
<dbReference type="EMBL" id="RJKX01000020">
    <property type="protein sequence ID" value="ROP80820.1"/>
    <property type="molecule type" value="Genomic_DNA"/>
</dbReference>
<comment type="similarity">
    <text evidence="1">Belongs to the PhzF family.</text>
</comment>
<evidence type="ECO:0000256" key="1">
    <source>
        <dbReference type="ARBA" id="ARBA00008270"/>
    </source>
</evidence>
<evidence type="ECO:0000313" key="4">
    <source>
        <dbReference type="Proteomes" id="UP000278222"/>
    </source>
</evidence>
<organism evidence="3 4">
    <name type="scientific">Stella humosa</name>
    <dbReference type="NCBI Taxonomy" id="94"/>
    <lineage>
        <taxon>Bacteria</taxon>
        <taxon>Pseudomonadati</taxon>
        <taxon>Pseudomonadota</taxon>
        <taxon>Alphaproteobacteria</taxon>
        <taxon>Rhodospirillales</taxon>
        <taxon>Stellaceae</taxon>
        <taxon>Stella</taxon>
    </lineage>
</organism>
<dbReference type="PANTHER" id="PTHR13774">
    <property type="entry name" value="PHENAZINE BIOSYNTHESIS PROTEIN"/>
    <property type="match status" value="1"/>
</dbReference>
<evidence type="ECO:0000313" key="3">
    <source>
        <dbReference type="EMBL" id="ROP80820.1"/>
    </source>
</evidence>
<dbReference type="SUPFAM" id="SSF54506">
    <property type="entry name" value="Diaminopimelate epimerase-like"/>
    <property type="match status" value="1"/>
</dbReference>
<accession>A0A3N1KR64</accession>
<reference evidence="3 4" key="1">
    <citation type="submission" date="2018-11" db="EMBL/GenBank/DDBJ databases">
        <title>Genomic Encyclopedia of Type Strains, Phase IV (KMG-IV): sequencing the most valuable type-strain genomes for metagenomic binning, comparative biology and taxonomic classification.</title>
        <authorList>
            <person name="Goeker M."/>
        </authorList>
    </citation>
    <scope>NUCLEOTIDE SEQUENCE [LARGE SCALE GENOMIC DNA]</scope>
    <source>
        <strain evidence="3 4">DSM 5900</strain>
    </source>
</reference>
<sequence>MPTQIPYFQVDSFADRPFAGNPAGVCVLPAWPDAALMQAIADENAVSATAFLVREGDGYGLRWFTPRVEEEMCGHGTLAAAWVVLERLEPGRAEVSFATRAGRLTVARDGGRYILDLPARAIVPCAAPAGLADAIGIAAKEVLRGASYIAVLEDPAAIADLRPDLARVAALDLPGVIVTAPGDGRDCDIASRYFAPAKGIPEDPVTGSLHAQVVPFWSRRLGRPRLVARQLSRRGGTILCEDRGDRVRLSASVAPFLSGTIELPD</sequence>
<gene>
    <name evidence="3" type="ORF">EDC65_5469</name>
</gene>
<keyword evidence="2" id="KW-0413">Isomerase</keyword>
<comment type="caution">
    <text evidence="3">The sequence shown here is derived from an EMBL/GenBank/DDBJ whole genome shotgun (WGS) entry which is preliminary data.</text>
</comment>
<dbReference type="Pfam" id="PF02567">
    <property type="entry name" value="PhzC-PhzF"/>
    <property type="match status" value="1"/>
</dbReference>
<dbReference type="PIRSF" id="PIRSF016184">
    <property type="entry name" value="PhzC_PhzF"/>
    <property type="match status" value="1"/>
</dbReference>
<proteinExistence type="inferred from homology"/>
<dbReference type="NCBIfam" id="TIGR00654">
    <property type="entry name" value="PhzF_family"/>
    <property type="match status" value="1"/>
</dbReference>
<dbReference type="PANTHER" id="PTHR13774:SF17">
    <property type="entry name" value="PHENAZINE BIOSYNTHESIS-LIKE DOMAIN-CONTAINING PROTEIN"/>
    <property type="match status" value="1"/>
</dbReference>